<evidence type="ECO:0000256" key="4">
    <source>
        <dbReference type="ARBA" id="ARBA00022679"/>
    </source>
</evidence>
<organism evidence="6 7">
    <name type="scientific">Oceaniovalibus guishaninsula JLT2003</name>
    <dbReference type="NCBI Taxonomy" id="1231392"/>
    <lineage>
        <taxon>Bacteria</taxon>
        <taxon>Pseudomonadati</taxon>
        <taxon>Pseudomonadota</taxon>
        <taxon>Alphaproteobacteria</taxon>
        <taxon>Rhodobacterales</taxon>
        <taxon>Roseobacteraceae</taxon>
        <taxon>Oceaniovalibus</taxon>
    </lineage>
</organism>
<dbReference type="GO" id="GO:0005886">
    <property type="term" value="C:plasma membrane"/>
    <property type="evidence" value="ECO:0007669"/>
    <property type="project" value="UniProtKB-SubCell"/>
</dbReference>
<keyword evidence="5" id="KW-0472">Membrane</keyword>
<reference evidence="6 7" key="1">
    <citation type="journal article" date="2012" name="J. Bacteriol.">
        <title>Draft Genome Sequence of Oceaniovalibus guishaninsula JLT2003T.</title>
        <authorList>
            <person name="Tang K."/>
            <person name="Liu K."/>
            <person name="Jiao N."/>
        </authorList>
    </citation>
    <scope>NUCLEOTIDE SEQUENCE [LARGE SCALE GENOMIC DNA]</scope>
    <source>
        <strain evidence="6 7">JLT2003</strain>
    </source>
</reference>
<comment type="caution">
    <text evidence="6">The sequence shown here is derived from an EMBL/GenBank/DDBJ whole genome shotgun (WGS) entry which is preliminary data.</text>
</comment>
<dbReference type="PANTHER" id="PTHR43646">
    <property type="entry name" value="GLYCOSYLTRANSFERASE"/>
    <property type="match status" value="1"/>
</dbReference>
<protein>
    <submittedName>
        <fullName evidence="6">Glycosyl transferase protein</fullName>
    </submittedName>
</protein>
<evidence type="ECO:0000313" key="7">
    <source>
        <dbReference type="Proteomes" id="UP000006765"/>
    </source>
</evidence>
<evidence type="ECO:0000256" key="1">
    <source>
        <dbReference type="ARBA" id="ARBA00004236"/>
    </source>
</evidence>
<gene>
    <name evidence="6" type="ORF">OCGS_2667</name>
</gene>
<dbReference type="SUPFAM" id="SSF53448">
    <property type="entry name" value="Nucleotide-diphospho-sugar transferases"/>
    <property type="match status" value="1"/>
</dbReference>
<keyword evidence="3" id="KW-0328">Glycosyltransferase</keyword>
<dbReference type="GO" id="GO:0016757">
    <property type="term" value="F:glycosyltransferase activity"/>
    <property type="evidence" value="ECO:0007669"/>
    <property type="project" value="UniProtKB-KW"/>
</dbReference>
<proteinExistence type="predicted"/>
<evidence type="ECO:0000256" key="3">
    <source>
        <dbReference type="ARBA" id="ARBA00022676"/>
    </source>
</evidence>
<comment type="subcellular location">
    <subcellularLocation>
        <location evidence="1">Cell membrane</location>
    </subcellularLocation>
</comment>
<keyword evidence="2" id="KW-1003">Cell membrane</keyword>
<name>K2GJX9_9RHOB</name>
<dbReference type="STRING" id="1231392.OCGS_2667"/>
<dbReference type="Proteomes" id="UP000006765">
    <property type="component" value="Unassembled WGS sequence"/>
</dbReference>
<dbReference type="eggNOG" id="COG1215">
    <property type="taxonomic scope" value="Bacteria"/>
</dbReference>
<dbReference type="AlphaFoldDB" id="K2GJX9"/>
<keyword evidence="7" id="KW-1185">Reference proteome</keyword>
<dbReference type="PANTHER" id="PTHR43646:SF2">
    <property type="entry name" value="GLYCOSYLTRANSFERASE 2-LIKE DOMAIN-CONTAINING PROTEIN"/>
    <property type="match status" value="1"/>
</dbReference>
<dbReference type="InterPro" id="IPR029044">
    <property type="entry name" value="Nucleotide-diphossugar_trans"/>
</dbReference>
<sequence>MATGATFGLGCDIAVAIPAANEARFIGPALAALARSAAQAGRAVGAVVLANDCTDATASVARAAGARHGLTLRVVECRLPPHRRNAGHARRLAMAEAAAICAPGGLLVSTDADSLLMPGTLAAMAAECAAGADLVCGGISTRLPMRVARNPSIRRIDAATAAYAPLVHEIRFAIDRLHGLREAGPVPHYVESGACIALTAALHRRLGGLPDIASGEDRALVRAAEAAGARVVYSAAAHARVSARIHGRAPGGMAATILARMGDADPAADASLVPPDRLRREWRAALNRDAAARRPPPCTADPPLRASDLERLLPDLQGFVADAVRPAMAALDAKAGRRVA</sequence>
<evidence type="ECO:0000313" key="6">
    <source>
        <dbReference type="EMBL" id="EKE43076.1"/>
    </source>
</evidence>
<accession>K2GJX9</accession>
<evidence type="ECO:0000256" key="5">
    <source>
        <dbReference type="ARBA" id="ARBA00023136"/>
    </source>
</evidence>
<keyword evidence="4 6" id="KW-0808">Transferase</keyword>
<dbReference type="RefSeq" id="WP_007427819.1">
    <property type="nucleotide sequence ID" value="NZ_AMGO01000068.1"/>
</dbReference>
<evidence type="ECO:0000256" key="2">
    <source>
        <dbReference type="ARBA" id="ARBA00022475"/>
    </source>
</evidence>
<dbReference type="Gene3D" id="3.90.550.10">
    <property type="entry name" value="Spore Coat Polysaccharide Biosynthesis Protein SpsA, Chain A"/>
    <property type="match status" value="1"/>
</dbReference>
<dbReference type="Pfam" id="PF13641">
    <property type="entry name" value="Glyco_tranf_2_3"/>
    <property type="match status" value="1"/>
</dbReference>
<dbReference type="OrthoDB" id="8416156at2"/>
<dbReference type="EMBL" id="AMGO01000068">
    <property type="protein sequence ID" value="EKE43076.1"/>
    <property type="molecule type" value="Genomic_DNA"/>
</dbReference>